<comment type="caution">
    <text evidence="1">The sequence shown here is derived from an EMBL/GenBank/DDBJ whole genome shotgun (WGS) entry which is preliminary data.</text>
</comment>
<gene>
    <name evidence="1" type="ORF">JO379_001693</name>
</gene>
<dbReference type="EMBL" id="JAGIOH010000001">
    <property type="protein sequence ID" value="MBP2402224.1"/>
    <property type="molecule type" value="Genomic_DNA"/>
</dbReference>
<dbReference type="Pfam" id="PF19561">
    <property type="entry name" value="DUF6083"/>
    <property type="match status" value="1"/>
</dbReference>
<dbReference type="InterPro" id="IPR045729">
    <property type="entry name" value="DUF6083"/>
</dbReference>
<dbReference type="Proteomes" id="UP001519291">
    <property type="component" value="Unassembled WGS sequence"/>
</dbReference>
<dbReference type="RefSeq" id="WP_209514486.1">
    <property type="nucleotide sequence ID" value="NZ_JAGIOH010000001.1"/>
</dbReference>
<dbReference type="GeneID" id="91568561"/>
<reference evidence="1 2" key="1">
    <citation type="submission" date="2021-03" db="EMBL/GenBank/DDBJ databases">
        <title>Sequencing the genomes of 1000 actinobacteria strains.</title>
        <authorList>
            <person name="Klenk H.-P."/>
        </authorList>
    </citation>
    <scope>NUCLEOTIDE SEQUENCE [LARGE SCALE GENOMIC DNA]</scope>
    <source>
        <strain evidence="1 2">DSM 41480</strain>
    </source>
</reference>
<evidence type="ECO:0000313" key="1">
    <source>
        <dbReference type="EMBL" id="MBP2402224.1"/>
    </source>
</evidence>
<sequence length="170" mass="18186">MGDTFEPHVCLGCETAGGSVTERGLPFGPLCEACWTGVQNTIDNKQALDEGATATPPPSPSTCRDCELDQDRYESGYGRWVLLEPRYAPPAYSVPVGHRWIVRADGRAVNVGDAALPRGAVCRIPHRLVCPCGARLPDDTPRALVVLRDLNRAVVARVFPHDGPPATGTG</sequence>
<accession>A0ABS4Y0C5</accession>
<evidence type="ECO:0000313" key="2">
    <source>
        <dbReference type="Proteomes" id="UP001519291"/>
    </source>
</evidence>
<protein>
    <submittedName>
        <fullName evidence="1">Uncharacterized protein</fullName>
    </submittedName>
</protein>
<organism evidence="1 2">
    <name type="scientific">Streptomyces syringium</name>
    <dbReference type="NCBI Taxonomy" id="76729"/>
    <lineage>
        <taxon>Bacteria</taxon>
        <taxon>Bacillati</taxon>
        <taxon>Actinomycetota</taxon>
        <taxon>Actinomycetes</taxon>
        <taxon>Kitasatosporales</taxon>
        <taxon>Streptomycetaceae</taxon>
        <taxon>Streptomyces</taxon>
    </lineage>
</organism>
<name>A0ABS4Y0C5_9ACTN</name>
<keyword evidence="2" id="KW-1185">Reference proteome</keyword>
<proteinExistence type="predicted"/>